<organism evidence="3 4">
    <name type="scientific">Liquidambar formosana</name>
    <name type="common">Formosan gum</name>
    <dbReference type="NCBI Taxonomy" id="63359"/>
    <lineage>
        <taxon>Eukaryota</taxon>
        <taxon>Viridiplantae</taxon>
        <taxon>Streptophyta</taxon>
        <taxon>Embryophyta</taxon>
        <taxon>Tracheophyta</taxon>
        <taxon>Spermatophyta</taxon>
        <taxon>Magnoliopsida</taxon>
        <taxon>eudicotyledons</taxon>
        <taxon>Gunneridae</taxon>
        <taxon>Pentapetalae</taxon>
        <taxon>Saxifragales</taxon>
        <taxon>Altingiaceae</taxon>
        <taxon>Liquidambar</taxon>
    </lineage>
</organism>
<keyword evidence="1" id="KW-0809">Transit peptide</keyword>
<dbReference type="Proteomes" id="UP001415857">
    <property type="component" value="Unassembled WGS sequence"/>
</dbReference>
<dbReference type="EMBL" id="JBBPBK010000013">
    <property type="protein sequence ID" value="KAK9272911.1"/>
    <property type="molecule type" value="Genomic_DNA"/>
</dbReference>
<evidence type="ECO:0000256" key="1">
    <source>
        <dbReference type="RuleBase" id="RU365079"/>
    </source>
</evidence>
<dbReference type="AlphaFoldDB" id="A0AAP0R9J6"/>
<comment type="subcellular location">
    <subcellularLocation>
        <location evidence="1">Mitochondrion inner membrane</location>
        <topology evidence="1">Single-pass membrane protein</topology>
    </subcellularLocation>
</comment>
<dbReference type="InterPro" id="IPR004274">
    <property type="entry name" value="FCP1_dom"/>
</dbReference>
<comment type="function">
    <text evidence="1">Essential component of the TIM23 complex, a complex that mediates the translocation of transit peptide-containing proteins across the mitochondrial inner membrane.</text>
</comment>
<dbReference type="GO" id="GO:0005744">
    <property type="term" value="C:TIM23 mitochondrial import inner membrane translocase complex"/>
    <property type="evidence" value="ECO:0007669"/>
    <property type="project" value="UniProtKB-UniRule"/>
</dbReference>
<keyword evidence="1" id="KW-0496">Mitochondrion</keyword>
<dbReference type="Pfam" id="PF03031">
    <property type="entry name" value="NIF"/>
    <property type="match status" value="1"/>
</dbReference>
<comment type="subunit">
    <text evidence="1">Component of the TIM23 complex.</text>
</comment>
<proteinExistence type="inferred from homology"/>
<dbReference type="PANTHER" id="PTHR12210">
    <property type="entry name" value="DULLARD PROTEIN PHOSPHATASE"/>
    <property type="match status" value="1"/>
</dbReference>
<dbReference type="InterPro" id="IPR023214">
    <property type="entry name" value="HAD_sf"/>
</dbReference>
<dbReference type="SUPFAM" id="SSF56784">
    <property type="entry name" value="HAD-like"/>
    <property type="match status" value="1"/>
</dbReference>
<evidence type="ECO:0000313" key="4">
    <source>
        <dbReference type="Proteomes" id="UP001415857"/>
    </source>
</evidence>
<gene>
    <name evidence="3" type="ORF">L1049_003290</name>
</gene>
<comment type="caution">
    <text evidence="3">The sequence shown here is derived from an EMBL/GenBank/DDBJ whole genome shotgun (WGS) entry which is preliminary data.</text>
</comment>
<dbReference type="Gene3D" id="3.40.50.1000">
    <property type="entry name" value="HAD superfamily/HAD-like"/>
    <property type="match status" value="1"/>
</dbReference>
<dbReference type="InterPro" id="IPR036412">
    <property type="entry name" value="HAD-like_sf"/>
</dbReference>
<protein>
    <recommendedName>
        <fullName evidence="1">Mitochondrial import inner membrane translocase subunit TIM50</fullName>
    </recommendedName>
</protein>
<sequence>MTVPFDAYSAMLADKRVVLMMRVQERKAMQDNHDTKTPDSTFDCHPVAKQITENNKKLDDELEEQAEDSLVLSEKIIEVSLAESKSKEKFLSSDVDVAKQVAISIVNGKNNQSHSSPKRPLVGRLRKKLLILDVNGLLADIVSPPPKDYKADIKIARRAIFKRPFCSDFLKFCFERFDVGIWSSRTKKNVERVIDYLMGDMKHKLLFCWDLSHCTETGFYTLREQA</sequence>
<keyword evidence="1" id="KW-0813">Transport</keyword>
<comment type="similarity">
    <text evidence="1">Belongs to the TIM50 family.</text>
</comment>
<keyword evidence="4" id="KW-1185">Reference proteome</keyword>
<dbReference type="GO" id="GO:0015031">
    <property type="term" value="P:protein transport"/>
    <property type="evidence" value="ECO:0007669"/>
    <property type="project" value="UniProtKB-KW"/>
</dbReference>
<evidence type="ECO:0000313" key="3">
    <source>
        <dbReference type="EMBL" id="KAK9272911.1"/>
    </source>
</evidence>
<name>A0AAP0R9J6_LIQFO</name>
<dbReference type="PROSITE" id="PS50969">
    <property type="entry name" value="FCP1"/>
    <property type="match status" value="1"/>
</dbReference>
<keyword evidence="1" id="KW-0811">Translocation</keyword>
<feature type="domain" description="FCP1 homology" evidence="2">
    <location>
        <begin position="123"/>
        <end position="226"/>
    </location>
</feature>
<evidence type="ECO:0000259" key="2">
    <source>
        <dbReference type="PROSITE" id="PS50969"/>
    </source>
</evidence>
<reference evidence="3 4" key="1">
    <citation type="journal article" date="2024" name="Plant J.">
        <title>Genome sequences and population genomics reveal climatic adaptation and genomic divergence between two closely related sweetgum species.</title>
        <authorList>
            <person name="Xu W.Q."/>
            <person name="Ren C.Q."/>
            <person name="Zhang X.Y."/>
            <person name="Comes H.P."/>
            <person name="Liu X.H."/>
            <person name="Li Y.G."/>
            <person name="Kettle C.J."/>
            <person name="Jalonen R."/>
            <person name="Gaisberger H."/>
            <person name="Ma Y.Z."/>
            <person name="Qiu Y.X."/>
        </authorList>
    </citation>
    <scope>NUCLEOTIDE SEQUENCE [LARGE SCALE GENOMIC DNA]</scope>
    <source>
        <strain evidence="3">Hangzhou</strain>
    </source>
</reference>
<accession>A0AAP0R9J6</accession>
<dbReference type="InterPro" id="IPR050365">
    <property type="entry name" value="TIM50"/>
</dbReference>
<keyword evidence="1" id="KW-0653">Protein transport</keyword>